<comment type="caution">
    <text evidence="8">The sequence shown here is derived from an EMBL/GenBank/DDBJ whole genome shotgun (WGS) entry which is preliminary data.</text>
</comment>
<keyword evidence="9" id="KW-1185">Reference proteome</keyword>
<dbReference type="Gene3D" id="1.10.150.50">
    <property type="entry name" value="Transcription Factor, Ets-1"/>
    <property type="match status" value="1"/>
</dbReference>
<evidence type="ECO:0000313" key="9">
    <source>
        <dbReference type="Proteomes" id="UP001283361"/>
    </source>
</evidence>
<gene>
    <name evidence="8" type="ORF">RRG08_000629</name>
</gene>
<comment type="similarity">
    <text evidence="2">Belongs to the SMAUG family.</text>
</comment>
<comment type="subcellular location">
    <subcellularLocation>
        <location evidence="1">Cytoplasm</location>
    </subcellularLocation>
</comment>
<feature type="compositionally biased region" description="Pro residues" evidence="6">
    <location>
        <begin position="255"/>
        <end position="278"/>
    </location>
</feature>
<dbReference type="AlphaFoldDB" id="A0AAE1CUE5"/>
<evidence type="ECO:0000256" key="5">
    <source>
        <dbReference type="ARBA" id="ARBA00022884"/>
    </source>
</evidence>
<feature type="compositionally biased region" description="Low complexity" evidence="6">
    <location>
        <begin position="655"/>
        <end position="679"/>
    </location>
</feature>
<dbReference type="Pfam" id="PF25479">
    <property type="entry name" value="Vts1"/>
    <property type="match status" value="1"/>
</dbReference>
<dbReference type="Proteomes" id="UP001283361">
    <property type="component" value="Unassembled WGS sequence"/>
</dbReference>
<feature type="region of interest" description="Disordered" evidence="6">
    <location>
        <begin position="459"/>
        <end position="556"/>
    </location>
</feature>
<keyword evidence="5" id="KW-0694">RNA-binding</keyword>
<evidence type="ECO:0000256" key="3">
    <source>
        <dbReference type="ARBA" id="ARBA00022490"/>
    </source>
</evidence>
<dbReference type="Gene3D" id="1.25.40.170">
    <property type="entry name" value="Smaug, PHAT domain"/>
    <property type="match status" value="1"/>
</dbReference>
<protein>
    <recommendedName>
        <fullName evidence="7">SAM domain-containing protein</fullName>
    </recommendedName>
</protein>
<evidence type="ECO:0000313" key="8">
    <source>
        <dbReference type="EMBL" id="KAK3736883.1"/>
    </source>
</evidence>
<name>A0AAE1CUE5_9GAST</name>
<feature type="compositionally biased region" description="Low complexity" evidence="6">
    <location>
        <begin position="395"/>
        <end position="404"/>
    </location>
</feature>
<evidence type="ECO:0000256" key="6">
    <source>
        <dbReference type="SAM" id="MobiDB-lite"/>
    </source>
</evidence>
<dbReference type="Pfam" id="PF26034">
    <property type="entry name" value="PHAT_SMAUG"/>
    <property type="match status" value="1"/>
</dbReference>
<dbReference type="FunFam" id="1.10.150.50:FF:000013">
    <property type="entry name" value="Protein Smaug homolog 1 isoform 2"/>
    <property type="match status" value="1"/>
</dbReference>
<dbReference type="GO" id="GO:0030371">
    <property type="term" value="F:translation repressor activity"/>
    <property type="evidence" value="ECO:0007669"/>
    <property type="project" value="InterPro"/>
</dbReference>
<reference evidence="8" key="1">
    <citation type="journal article" date="2023" name="G3 (Bethesda)">
        <title>A reference genome for the long-term kleptoplast-retaining sea slug Elysia crispata morphotype clarki.</title>
        <authorList>
            <person name="Eastman K.E."/>
            <person name="Pendleton A.L."/>
            <person name="Shaikh M.A."/>
            <person name="Suttiyut T."/>
            <person name="Ogas R."/>
            <person name="Tomko P."/>
            <person name="Gavelis G."/>
            <person name="Widhalm J.R."/>
            <person name="Wisecaver J.H."/>
        </authorList>
    </citation>
    <scope>NUCLEOTIDE SEQUENCE</scope>
    <source>
        <strain evidence="8">ECLA1</strain>
    </source>
</reference>
<evidence type="ECO:0000256" key="2">
    <source>
        <dbReference type="ARBA" id="ARBA00008232"/>
    </source>
</evidence>
<evidence type="ECO:0000259" key="7">
    <source>
        <dbReference type="SMART" id="SM00454"/>
    </source>
</evidence>
<dbReference type="Pfam" id="PF00536">
    <property type="entry name" value="SAM_1"/>
    <property type="match status" value="1"/>
</dbReference>
<dbReference type="EMBL" id="JAWDGP010006684">
    <property type="protein sequence ID" value="KAK3736883.1"/>
    <property type="molecule type" value="Genomic_DNA"/>
</dbReference>
<dbReference type="GO" id="GO:0003729">
    <property type="term" value="F:mRNA binding"/>
    <property type="evidence" value="ECO:0007669"/>
    <property type="project" value="TreeGrafter"/>
</dbReference>
<feature type="domain" description="SAM" evidence="7">
    <location>
        <begin position="556"/>
        <end position="619"/>
    </location>
</feature>
<accession>A0AAE1CUE5</accession>
<feature type="compositionally biased region" description="Basic residues" evidence="6">
    <location>
        <begin position="460"/>
        <end position="471"/>
    </location>
</feature>
<dbReference type="SUPFAM" id="SSF47769">
    <property type="entry name" value="SAM/Pointed domain"/>
    <property type="match status" value="1"/>
</dbReference>
<keyword evidence="3" id="KW-0963">Cytoplasm</keyword>
<dbReference type="InterPro" id="IPR001660">
    <property type="entry name" value="SAM"/>
</dbReference>
<dbReference type="InterPro" id="IPR037634">
    <property type="entry name" value="Smaug_SAM"/>
</dbReference>
<dbReference type="GO" id="GO:0000932">
    <property type="term" value="C:P-body"/>
    <property type="evidence" value="ECO:0007669"/>
    <property type="project" value="TreeGrafter"/>
</dbReference>
<dbReference type="PANTHER" id="PTHR12515">
    <property type="entry name" value="STERILE ALPHA MOTIF DOMAIN CONTAINING PROTEIN 4-RELATED"/>
    <property type="match status" value="1"/>
</dbReference>
<dbReference type="InterPro" id="IPR050897">
    <property type="entry name" value="SMAUG/VTS1_RNA-bind"/>
</dbReference>
<dbReference type="SMART" id="SM00454">
    <property type="entry name" value="SAM"/>
    <property type="match status" value="1"/>
</dbReference>
<feature type="compositionally biased region" description="Pro residues" evidence="6">
    <location>
        <begin position="418"/>
        <end position="427"/>
    </location>
</feature>
<keyword evidence="4" id="KW-0678">Repressor</keyword>
<proteinExistence type="inferred from homology"/>
<feature type="region of interest" description="Disordered" evidence="6">
    <location>
        <begin position="390"/>
        <end position="447"/>
    </location>
</feature>
<evidence type="ECO:0000256" key="4">
    <source>
        <dbReference type="ARBA" id="ARBA00022491"/>
    </source>
</evidence>
<dbReference type="PANTHER" id="PTHR12515:SF5">
    <property type="entry name" value="PROTEIN SMAUG"/>
    <property type="match status" value="1"/>
</dbReference>
<dbReference type="InterPro" id="IPR037093">
    <property type="entry name" value="PHAT_dom_sf"/>
</dbReference>
<feature type="compositionally biased region" description="Low complexity" evidence="6">
    <location>
        <begin position="472"/>
        <end position="508"/>
    </location>
</feature>
<dbReference type="InterPro" id="IPR013761">
    <property type="entry name" value="SAM/pointed_sf"/>
</dbReference>
<organism evidence="8 9">
    <name type="scientific">Elysia crispata</name>
    <name type="common">lettuce slug</name>
    <dbReference type="NCBI Taxonomy" id="231223"/>
    <lineage>
        <taxon>Eukaryota</taxon>
        <taxon>Metazoa</taxon>
        <taxon>Spiralia</taxon>
        <taxon>Lophotrochozoa</taxon>
        <taxon>Mollusca</taxon>
        <taxon>Gastropoda</taxon>
        <taxon>Heterobranchia</taxon>
        <taxon>Euthyneura</taxon>
        <taxon>Panpulmonata</taxon>
        <taxon>Sacoglossa</taxon>
        <taxon>Placobranchoidea</taxon>
        <taxon>Plakobranchidae</taxon>
        <taxon>Elysia</taxon>
    </lineage>
</organism>
<dbReference type="GO" id="GO:0000289">
    <property type="term" value="P:nuclear-transcribed mRNA poly(A) tail shortening"/>
    <property type="evidence" value="ECO:0007669"/>
    <property type="project" value="TreeGrafter"/>
</dbReference>
<feature type="region of interest" description="Disordered" evidence="6">
    <location>
        <begin position="651"/>
        <end position="684"/>
    </location>
</feature>
<feature type="region of interest" description="Disordered" evidence="6">
    <location>
        <begin position="252"/>
        <end position="329"/>
    </location>
</feature>
<sequence length="905" mass="97667">MKSNNFREQVALMTSWFKEWNECEQTVALYSLLKKSSPVQAIFLDQVLQQSLADCTDVKQLEAKANDEAYILSLQSEEKEVVTHQLLRLLPLLQVGKTSVKKAYLQLIPELLSHTIHKGVNVEESRQLLSYSLIHPAITTEERGNFQMWMGSLEDRFTHSGSGNTSSSNQNNLVYHQHHLHHLHCGGSSSSGSSTAASSSVGGSSSNTSNNLSVGSHCHSPSPGSSSHHSLGLNASPDISASQEYINIITNNLAVPPPPAPASQPPGGAPPPPPPPPSSSSSLQHHHHHHPPPDHHASPSPIGGPGGAHLSWNSQQSQQQSLTPLDGYSGSCEAGAAINPTAPPPSTATSAESSSACCAQPFVPSSNGHLTLRAANSHVGAFGAAPGHMPLHATSSAPPNFNNSMPPPSGPSQACPVAYPPIAPPPQQNSHPPLRRTHSITPPVRLQNSDKTVSEWLKSNHGHHHHHHPSHHSISSQQHGQQKQHQQPLQLQLQQQQLHLQQGPHPILSSSRSGQYSDHAPLSPQSSVTSSGSGGSDSQLHLLEDGPLPTRDSFLEPGSGMREVPVWLKSLRLHKYSYLFKQLSYEEMLGITEDMLEQQNVTKGARHKIYVSIVKLRERQNLLRQLEKNVVEEGGPIKAALGEMKFMLNTPIKASPSPQHTSSSTSSSSSSPQSPSSSSVDDVQEGDLPAQFCRLMGKIFTQLFTASSRDDVCFQLYLQLIDKCLNHEAFSNQRRLLQSWKQSAQKIWQPPPQKYGDKPRRFGNTFPLGSSLGSRMIPRASRGPVPLTAHGPGQQVPGPGGVQQWSFGSKRSILGSGCGGGGGHMPVQRNSSLNAPFINKPGLLEQTKQPVSRTHSAPIHRPVTLPLQGCDANDTEINARLDSLCISMTEHALGSSDSNERGSNY</sequence>
<dbReference type="InterPro" id="IPR058599">
    <property type="entry name" value="PHAT_Smg/ZCCHC2-like"/>
</dbReference>
<dbReference type="CDD" id="cd09557">
    <property type="entry name" value="SAM_Smaug"/>
    <property type="match status" value="1"/>
</dbReference>
<evidence type="ECO:0000256" key="1">
    <source>
        <dbReference type="ARBA" id="ARBA00004496"/>
    </source>
</evidence>
<feature type="compositionally biased region" description="Low complexity" evidence="6">
    <location>
        <begin position="186"/>
        <end position="230"/>
    </location>
</feature>
<feature type="region of interest" description="Disordered" evidence="6">
    <location>
        <begin position="183"/>
        <end position="236"/>
    </location>
</feature>
<dbReference type="InterPro" id="IPR057327">
    <property type="entry name" value="Vts1_dom"/>
</dbReference>